<accession>A0ABY7EKK6</accession>
<protein>
    <recommendedName>
        <fullName evidence="4">Tudor domain-containing protein</fullName>
    </recommendedName>
</protein>
<evidence type="ECO:0000313" key="3">
    <source>
        <dbReference type="Proteomes" id="UP001164746"/>
    </source>
</evidence>
<dbReference type="EMBL" id="CP111018">
    <property type="protein sequence ID" value="WAR09507.1"/>
    <property type="molecule type" value="Genomic_DNA"/>
</dbReference>
<feature type="non-terminal residue" evidence="2">
    <location>
        <position position="224"/>
    </location>
</feature>
<dbReference type="Proteomes" id="UP001164746">
    <property type="component" value="Chromosome 7"/>
</dbReference>
<evidence type="ECO:0008006" key="4">
    <source>
        <dbReference type="Google" id="ProtNLM"/>
    </source>
</evidence>
<feature type="region of interest" description="Disordered" evidence="1">
    <location>
        <begin position="1"/>
        <end position="27"/>
    </location>
</feature>
<reference evidence="2" key="1">
    <citation type="submission" date="2022-11" db="EMBL/GenBank/DDBJ databases">
        <title>Centuries of genome instability and evolution in soft-shell clam transmissible cancer (bioRxiv).</title>
        <authorList>
            <person name="Hart S.F.M."/>
            <person name="Yonemitsu M.A."/>
            <person name="Giersch R.M."/>
            <person name="Beal B.F."/>
            <person name="Arriagada G."/>
            <person name="Davis B.W."/>
            <person name="Ostrander E.A."/>
            <person name="Goff S.P."/>
            <person name="Metzger M.J."/>
        </authorList>
    </citation>
    <scope>NUCLEOTIDE SEQUENCE</scope>
    <source>
        <strain evidence="2">MELC-2E11</strain>
        <tissue evidence="2">Siphon/mantle</tissue>
    </source>
</reference>
<evidence type="ECO:0000256" key="1">
    <source>
        <dbReference type="SAM" id="MobiDB-lite"/>
    </source>
</evidence>
<name>A0ABY7EKK6_MYAAR</name>
<keyword evidence="3" id="KW-1185">Reference proteome</keyword>
<sequence length="224" mass="25088">NIAKPIRKSNQGFSYDVPDEEKSPEIGASDNTAVFGCVVVEAQSDLECCQYEEFPMVIGLTDKLKLTVKCGKLYEVQVVDAFQTHNQEVLRVPFPVWDDYKPYSATKVETFGNDLKNAVAKGLTQCEESPCSIAAFSPIVAGKSCQELSEVYIGFGILEFLKETKGVLQEIQIVGEDEKILFDMHHCLSYMVQSNTQPPWFDISIFMTTDVDANRFKQLSRSSI</sequence>
<organism evidence="2 3">
    <name type="scientific">Mya arenaria</name>
    <name type="common">Soft-shell clam</name>
    <dbReference type="NCBI Taxonomy" id="6604"/>
    <lineage>
        <taxon>Eukaryota</taxon>
        <taxon>Metazoa</taxon>
        <taxon>Spiralia</taxon>
        <taxon>Lophotrochozoa</taxon>
        <taxon>Mollusca</taxon>
        <taxon>Bivalvia</taxon>
        <taxon>Autobranchia</taxon>
        <taxon>Heteroconchia</taxon>
        <taxon>Euheterodonta</taxon>
        <taxon>Imparidentia</taxon>
        <taxon>Neoheterodontei</taxon>
        <taxon>Myida</taxon>
        <taxon>Myoidea</taxon>
        <taxon>Myidae</taxon>
        <taxon>Mya</taxon>
    </lineage>
</organism>
<proteinExistence type="predicted"/>
<gene>
    <name evidence="2" type="ORF">MAR_034583</name>
</gene>
<evidence type="ECO:0000313" key="2">
    <source>
        <dbReference type="EMBL" id="WAR09507.1"/>
    </source>
</evidence>